<gene>
    <name evidence="3" type="ORF">Rmf_42690</name>
</gene>
<dbReference type="Gene3D" id="3.40.1090.10">
    <property type="entry name" value="Cytosolic phospholipase A2 catalytic domain"/>
    <property type="match status" value="1"/>
</dbReference>
<dbReference type="InterPro" id="IPR002641">
    <property type="entry name" value="PNPLA_dom"/>
</dbReference>
<keyword evidence="1" id="KW-0443">Lipid metabolism</keyword>
<organism evidence="3 4">
    <name type="scientific">Roseomonas fluvialis</name>
    <dbReference type="NCBI Taxonomy" id="1750527"/>
    <lineage>
        <taxon>Bacteria</taxon>
        <taxon>Pseudomonadati</taxon>
        <taxon>Pseudomonadota</taxon>
        <taxon>Alphaproteobacteria</taxon>
        <taxon>Acetobacterales</taxon>
        <taxon>Roseomonadaceae</taxon>
        <taxon>Roseomonas</taxon>
    </lineage>
</organism>
<evidence type="ECO:0000259" key="2">
    <source>
        <dbReference type="Pfam" id="PF01734"/>
    </source>
</evidence>
<dbReference type="EMBL" id="AP025637">
    <property type="protein sequence ID" value="BDG74340.1"/>
    <property type="molecule type" value="Genomic_DNA"/>
</dbReference>
<dbReference type="SUPFAM" id="SSF52151">
    <property type="entry name" value="FabD/lysophospholipase-like"/>
    <property type="match status" value="1"/>
</dbReference>
<dbReference type="Proteomes" id="UP000831327">
    <property type="component" value="Chromosome"/>
</dbReference>
<keyword evidence="4" id="KW-1185">Reference proteome</keyword>
<sequence>MWLHVLVGCSTAAPVTNLPLPHGVRNRHYDLADLNAASGRPDLLILVSLSGGGKRSAAFAHGVLRGMRAVPVRAGGPPSDLLAEVDQLAAVSGGSFAAAHYALHGQRSFTTFPEEFLYRDIASYVWGSYLLPWHWHGLFSPFAATNDRMAEVYDALMFRGATFSDLFARGRPRLSINATDLASGVAFPFLPRVFDAICSDLGRFPLARAVAASNGFPLLFTPITLTNHRGADCDVPLPREEPAMTATTMDDRARLRRIAQTMADRERTPWIHLLDGGIADNLAMRAMHNFTLLGGTDEPRFAAQAMPVRRILLISVDGQSTTDPAISRQPRVNSLSQIFDAASGAQIDNYNAETIAVTSGELARAVLRQRERRCRSAPMVDGKPCHDVRGLLARVSLSDVQDIDLRIRLGRIPTGLSLPRADVDTLVAAGEGTILGNRSVAAFLND</sequence>
<dbReference type="Pfam" id="PF01734">
    <property type="entry name" value="Patatin"/>
    <property type="match status" value="1"/>
</dbReference>
<evidence type="ECO:0000313" key="3">
    <source>
        <dbReference type="EMBL" id="BDG74340.1"/>
    </source>
</evidence>
<feature type="domain" description="PNPLA" evidence="2">
    <location>
        <begin position="48"/>
        <end position="283"/>
    </location>
</feature>
<evidence type="ECO:0000313" key="4">
    <source>
        <dbReference type="Proteomes" id="UP000831327"/>
    </source>
</evidence>
<accession>A0ABM7Y8I4</accession>
<dbReference type="InterPro" id="IPR016035">
    <property type="entry name" value="Acyl_Trfase/lysoPLipase"/>
</dbReference>
<proteinExistence type="predicted"/>
<protein>
    <submittedName>
        <fullName evidence="3">Lipoprotein</fullName>
    </submittedName>
</protein>
<name>A0ABM7Y8I4_9PROT</name>
<keyword evidence="3" id="KW-0449">Lipoprotein</keyword>
<reference evidence="3 4" key="1">
    <citation type="journal article" date="2016" name="Microbes Environ.">
        <title>Phylogenetically diverse aerobic anoxygenic phototrophic bacteria isolated from epilithic biofilms in Tama river, Japan.</title>
        <authorList>
            <person name="Hirose S."/>
            <person name="Matsuura K."/>
            <person name="Haruta S."/>
        </authorList>
    </citation>
    <scope>NUCLEOTIDE SEQUENCE [LARGE SCALE GENOMIC DNA]</scope>
    <source>
        <strain evidence="3 4">S08</strain>
    </source>
</reference>
<evidence type="ECO:0000256" key="1">
    <source>
        <dbReference type="ARBA" id="ARBA00023098"/>
    </source>
</evidence>